<evidence type="ECO:0000256" key="1">
    <source>
        <dbReference type="SAM" id="MobiDB-lite"/>
    </source>
</evidence>
<reference evidence="3" key="1">
    <citation type="journal article" date="2014" name="Int. J. Syst. Evol. Microbiol.">
        <title>Complete genome sequence of Corynebacterium casei LMG S-19264T (=DSM 44701T), isolated from a smear-ripened cheese.</title>
        <authorList>
            <consortium name="US DOE Joint Genome Institute (JGI-PGF)"/>
            <person name="Walter F."/>
            <person name="Albersmeier A."/>
            <person name="Kalinowski J."/>
            <person name="Ruckert C."/>
        </authorList>
    </citation>
    <scope>NUCLEOTIDE SEQUENCE</scope>
    <source>
        <strain evidence="3">CGMCC 4.7299</strain>
    </source>
</reference>
<dbReference type="RefSeq" id="WP_189077856.1">
    <property type="nucleotide sequence ID" value="NZ_BMMX01000001.1"/>
</dbReference>
<keyword evidence="4" id="KW-1185">Reference proteome</keyword>
<comment type="caution">
    <text evidence="3">The sequence shown here is derived from an EMBL/GenBank/DDBJ whole genome shotgun (WGS) entry which is preliminary data.</text>
</comment>
<evidence type="ECO:0000313" key="3">
    <source>
        <dbReference type="EMBL" id="GGK76819.1"/>
    </source>
</evidence>
<accession>A0A8J3FMK7</accession>
<feature type="compositionally biased region" description="Low complexity" evidence="1">
    <location>
        <begin position="161"/>
        <end position="175"/>
    </location>
</feature>
<feature type="transmembrane region" description="Helical" evidence="2">
    <location>
        <begin position="233"/>
        <end position="251"/>
    </location>
</feature>
<evidence type="ECO:0000313" key="4">
    <source>
        <dbReference type="Proteomes" id="UP000656042"/>
    </source>
</evidence>
<feature type="region of interest" description="Disordered" evidence="1">
    <location>
        <begin position="161"/>
        <end position="187"/>
    </location>
</feature>
<organism evidence="3 4">
    <name type="scientific">Mangrovihabitans endophyticus</name>
    <dbReference type="NCBI Taxonomy" id="1751298"/>
    <lineage>
        <taxon>Bacteria</taxon>
        <taxon>Bacillati</taxon>
        <taxon>Actinomycetota</taxon>
        <taxon>Actinomycetes</taxon>
        <taxon>Micromonosporales</taxon>
        <taxon>Micromonosporaceae</taxon>
        <taxon>Mangrovihabitans</taxon>
    </lineage>
</organism>
<proteinExistence type="predicted"/>
<dbReference type="Proteomes" id="UP000656042">
    <property type="component" value="Unassembled WGS sequence"/>
</dbReference>
<dbReference type="EMBL" id="BMMX01000001">
    <property type="protein sequence ID" value="GGK76819.1"/>
    <property type="molecule type" value="Genomic_DNA"/>
</dbReference>
<feature type="transmembrane region" description="Helical" evidence="2">
    <location>
        <begin position="50"/>
        <end position="74"/>
    </location>
</feature>
<keyword evidence="2" id="KW-0472">Membrane</keyword>
<evidence type="ECO:0000256" key="2">
    <source>
        <dbReference type="SAM" id="Phobius"/>
    </source>
</evidence>
<keyword evidence="2" id="KW-0812">Transmembrane</keyword>
<sequence length="259" mass="26285">MTNVMPLAVRRYARATYGPAMVRRLGAAAIAVPLALRAVASRRFAGGILALPVAAAATGLTAALGWLLLINLAFPFRPYLGLGDTPAGGFWASTYHGSWGGPTLAGAWSVHGLGTLLLVAPPLAWAVRGLMHVQDQLTGVRTTTPVSSAPPVAPPAVTPRAMAPASLAQPTGAPAAPRPVPVPTVPGGGLSDRAQRVAVVGAALLTSYLVASLAHVAGIGDNVLWLPHNMRDAVALVVVLAPLAVAAPAVGPGRSRTRH</sequence>
<reference evidence="3" key="2">
    <citation type="submission" date="2020-09" db="EMBL/GenBank/DDBJ databases">
        <authorList>
            <person name="Sun Q."/>
            <person name="Zhou Y."/>
        </authorList>
    </citation>
    <scope>NUCLEOTIDE SEQUENCE</scope>
    <source>
        <strain evidence="3">CGMCC 4.7299</strain>
    </source>
</reference>
<name>A0A8J3FMK7_9ACTN</name>
<keyword evidence="2" id="KW-1133">Transmembrane helix</keyword>
<dbReference type="AlphaFoldDB" id="A0A8J3FMK7"/>
<feature type="transmembrane region" description="Helical" evidence="2">
    <location>
        <begin position="197"/>
        <end position="218"/>
    </location>
</feature>
<protein>
    <submittedName>
        <fullName evidence="3">Uncharacterized protein</fullName>
    </submittedName>
</protein>
<gene>
    <name evidence="3" type="ORF">GCM10012284_08480</name>
</gene>